<dbReference type="HOGENOM" id="CLU_2496134_0_0_0"/>
<dbReference type="KEGG" id="str:Sterm_2223"/>
<keyword evidence="2" id="KW-1185">Reference proteome</keyword>
<organism evidence="1 2">
    <name type="scientific">Sebaldella termitidis (strain ATCC 33386 / NCTC 11300)</name>
    <dbReference type="NCBI Taxonomy" id="526218"/>
    <lineage>
        <taxon>Bacteria</taxon>
        <taxon>Fusobacteriati</taxon>
        <taxon>Fusobacteriota</taxon>
        <taxon>Fusobacteriia</taxon>
        <taxon>Fusobacteriales</taxon>
        <taxon>Leptotrichiaceae</taxon>
        <taxon>Sebaldella</taxon>
    </lineage>
</organism>
<dbReference type="RefSeq" id="WP_012861671.1">
    <property type="nucleotide sequence ID" value="NC_013517.1"/>
</dbReference>
<reference evidence="2" key="1">
    <citation type="submission" date="2009-09" db="EMBL/GenBank/DDBJ databases">
        <title>The complete chromosome of Sebaldella termitidis ATCC 33386.</title>
        <authorList>
            <consortium name="US DOE Joint Genome Institute (JGI-PGF)"/>
            <person name="Lucas S."/>
            <person name="Copeland A."/>
            <person name="Lapidus A."/>
            <person name="Glavina del Rio T."/>
            <person name="Dalin E."/>
            <person name="Tice H."/>
            <person name="Bruce D."/>
            <person name="Goodwin L."/>
            <person name="Pitluck S."/>
            <person name="Kyrpides N."/>
            <person name="Mavromatis K."/>
            <person name="Ivanova N."/>
            <person name="Mikhailova N."/>
            <person name="Sims D."/>
            <person name="Meincke L."/>
            <person name="Brettin T."/>
            <person name="Detter J.C."/>
            <person name="Han C."/>
            <person name="Larimer F."/>
            <person name="Land M."/>
            <person name="Hauser L."/>
            <person name="Markowitz V."/>
            <person name="Cheng J.F."/>
            <person name="Hugenholtz P."/>
            <person name="Woyke T."/>
            <person name="Wu D."/>
            <person name="Eisen J.A."/>
        </authorList>
    </citation>
    <scope>NUCLEOTIDE SEQUENCE [LARGE SCALE GENOMIC DNA]</scope>
    <source>
        <strain evidence="2">ATCC 33386 / NCTC 11300</strain>
    </source>
</reference>
<protein>
    <submittedName>
        <fullName evidence="1">Uncharacterized protein</fullName>
    </submittedName>
</protein>
<gene>
    <name evidence="1" type="ordered locus">Sterm_2223</name>
</gene>
<name>D1AKG1_SEBTE</name>
<evidence type="ECO:0000313" key="2">
    <source>
        <dbReference type="Proteomes" id="UP000000845"/>
    </source>
</evidence>
<accession>D1AKG1</accession>
<dbReference type="Proteomes" id="UP000000845">
    <property type="component" value="Chromosome"/>
</dbReference>
<dbReference type="AlphaFoldDB" id="D1AKG1"/>
<dbReference type="EMBL" id="CP001739">
    <property type="protein sequence ID" value="ACZ09077.1"/>
    <property type="molecule type" value="Genomic_DNA"/>
</dbReference>
<evidence type="ECO:0000313" key="1">
    <source>
        <dbReference type="EMBL" id="ACZ09077.1"/>
    </source>
</evidence>
<sequence length="86" mass="10072">MEKEAEVKELIKKHLPADRAKEGLFYLKEYSNLIASNINSEDEKIILRNSLINTGINIREFQKEMVRLKISYSEVYHGCLELETEI</sequence>
<reference evidence="1 2" key="2">
    <citation type="journal article" date="2010" name="Stand. Genomic Sci.">
        <title>Complete genome sequence of Sebaldella termitidis type strain (NCTC 11300).</title>
        <authorList>
            <person name="Harmon-Smith M."/>
            <person name="Celia L."/>
            <person name="Chertkov O."/>
            <person name="Lapidus A."/>
            <person name="Copeland A."/>
            <person name="Glavina Del Rio T."/>
            <person name="Nolan M."/>
            <person name="Lucas S."/>
            <person name="Tice H."/>
            <person name="Cheng J.F."/>
            <person name="Han C."/>
            <person name="Detter J.C."/>
            <person name="Bruce D."/>
            <person name="Goodwin L."/>
            <person name="Pitluck S."/>
            <person name="Pati A."/>
            <person name="Liolios K."/>
            <person name="Ivanova N."/>
            <person name="Mavromatis K."/>
            <person name="Mikhailova N."/>
            <person name="Chen A."/>
            <person name="Palaniappan K."/>
            <person name="Land M."/>
            <person name="Hauser L."/>
            <person name="Chang Y.J."/>
            <person name="Jeffries C.D."/>
            <person name="Brettin T."/>
            <person name="Goker M."/>
            <person name="Beck B."/>
            <person name="Bristow J."/>
            <person name="Eisen J.A."/>
            <person name="Markowitz V."/>
            <person name="Hugenholtz P."/>
            <person name="Kyrpides N.C."/>
            <person name="Klenk H.P."/>
            <person name="Chen F."/>
        </authorList>
    </citation>
    <scope>NUCLEOTIDE SEQUENCE [LARGE SCALE GENOMIC DNA]</scope>
    <source>
        <strain evidence="2">ATCC 33386 / NCTC 11300</strain>
    </source>
</reference>
<proteinExistence type="predicted"/>